<accession>A0AAN8JW11</accession>
<evidence type="ECO:0000256" key="1">
    <source>
        <dbReference type="SAM" id="Coils"/>
    </source>
</evidence>
<evidence type="ECO:0000313" key="3">
    <source>
        <dbReference type="Proteomes" id="UP001347796"/>
    </source>
</evidence>
<evidence type="ECO:0000313" key="2">
    <source>
        <dbReference type="EMBL" id="KAK6186722.1"/>
    </source>
</evidence>
<keyword evidence="1" id="KW-0175">Coiled coil</keyword>
<dbReference type="EMBL" id="JAZGQO010000005">
    <property type="protein sequence ID" value="KAK6186722.1"/>
    <property type="molecule type" value="Genomic_DNA"/>
</dbReference>
<reference evidence="2 3" key="1">
    <citation type="submission" date="2024-01" db="EMBL/GenBank/DDBJ databases">
        <title>The genome of the rayed Mediterranean limpet Patella caerulea (Linnaeus, 1758).</title>
        <authorList>
            <person name="Anh-Thu Weber A."/>
            <person name="Halstead-Nussloch G."/>
        </authorList>
    </citation>
    <scope>NUCLEOTIDE SEQUENCE [LARGE SCALE GENOMIC DNA]</scope>
    <source>
        <strain evidence="2">AATW-2023a</strain>
        <tissue evidence="2">Whole specimen</tissue>
    </source>
</reference>
<sequence>MNQKLAKLDLLDKVIDRLNTIENKIANFEQDLTQVKKRVSRSETNIDGNYVLISSLEQNVSELQGETKRLSESLLDSQMRGMKYNLIFSGIPESDDQDNEKCEVVLTKFISDQLGINKNIQFQNIHRLRRRRDGKPRSIIARFVNYVDRTEVLNSAPLRLKDTNFSINPQYPPEINARRSHLFPLMKEAKKLGLKAKLKLGKLYVNETECESYEELHRIMRPVDQRNDNNSATRVKDRREHLTANVATSNKETIVGK</sequence>
<dbReference type="Proteomes" id="UP001347796">
    <property type="component" value="Unassembled WGS sequence"/>
</dbReference>
<protein>
    <submittedName>
        <fullName evidence="2">Uncharacterized protein</fullName>
    </submittedName>
</protein>
<name>A0AAN8JW11_PATCE</name>
<dbReference type="Gene3D" id="1.20.5.340">
    <property type="match status" value="1"/>
</dbReference>
<comment type="caution">
    <text evidence="2">The sequence shown here is derived from an EMBL/GenBank/DDBJ whole genome shotgun (WGS) entry which is preliminary data.</text>
</comment>
<gene>
    <name evidence="2" type="ORF">SNE40_006002</name>
</gene>
<dbReference type="AlphaFoldDB" id="A0AAN8JW11"/>
<dbReference type="PANTHER" id="PTHR11505">
    <property type="entry name" value="L1 TRANSPOSABLE ELEMENT-RELATED"/>
    <property type="match status" value="1"/>
</dbReference>
<organism evidence="2 3">
    <name type="scientific">Patella caerulea</name>
    <name type="common">Rayed Mediterranean limpet</name>
    <dbReference type="NCBI Taxonomy" id="87958"/>
    <lineage>
        <taxon>Eukaryota</taxon>
        <taxon>Metazoa</taxon>
        <taxon>Spiralia</taxon>
        <taxon>Lophotrochozoa</taxon>
        <taxon>Mollusca</taxon>
        <taxon>Gastropoda</taxon>
        <taxon>Patellogastropoda</taxon>
        <taxon>Patelloidea</taxon>
        <taxon>Patellidae</taxon>
        <taxon>Patella</taxon>
    </lineage>
</organism>
<keyword evidence="3" id="KW-1185">Reference proteome</keyword>
<proteinExistence type="predicted"/>
<dbReference type="Gene3D" id="3.30.70.1820">
    <property type="entry name" value="L1 transposable element, RRM domain"/>
    <property type="match status" value="1"/>
</dbReference>
<dbReference type="InterPro" id="IPR004244">
    <property type="entry name" value="Transposase_22"/>
</dbReference>
<feature type="coiled-coil region" evidence="1">
    <location>
        <begin position="11"/>
        <end position="73"/>
    </location>
</feature>